<gene>
    <name evidence="2" type="ORF">PHPALM_13027</name>
</gene>
<organism evidence="2 3">
    <name type="scientific">Phytophthora palmivora</name>
    <dbReference type="NCBI Taxonomy" id="4796"/>
    <lineage>
        <taxon>Eukaryota</taxon>
        <taxon>Sar</taxon>
        <taxon>Stramenopiles</taxon>
        <taxon>Oomycota</taxon>
        <taxon>Peronosporomycetes</taxon>
        <taxon>Peronosporales</taxon>
        <taxon>Peronosporaceae</taxon>
        <taxon>Phytophthora</taxon>
    </lineage>
</organism>
<evidence type="ECO:0000313" key="2">
    <source>
        <dbReference type="EMBL" id="POM70518.1"/>
    </source>
</evidence>
<keyword evidence="3" id="KW-1185">Reference proteome</keyword>
<feature type="compositionally biased region" description="Acidic residues" evidence="1">
    <location>
        <begin position="184"/>
        <end position="193"/>
    </location>
</feature>
<proteinExistence type="predicted"/>
<dbReference type="InterPro" id="IPR036397">
    <property type="entry name" value="RNaseH_sf"/>
</dbReference>
<protein>
    <recommendedName>
        <fullName evidence="4">Tc1-like transposase DDE domain-containing protein</fullName>
    </recommendedName>
</protein>
<feature type="compositionally biased region" description="Low complexity" evidence="1">
    <location>
        <begin position="195"/>
        <end position="206"/>
    </location>
</feature>
<dbReference type="Proteomes" id="UP000237271">
    <property type="component" value="Unassembled WGS sequence"/>
</dbReference>
<reference evidence="2 3" key="1">
    <citation type="journal article" date="2017" name="Genome Biol. Evol.">
        <title>Phytophthora megakarya and P. palmivora, closely related causal agents of cacao black pod rot, underwent increases in genome sizes and gene numbers by different mechanisms.</title>
        <authorList>
            <person name="Ali S.S."/>
            <person name="Shao J."/>
            <person name="Lary D.J."/>
            <person name="Kronmiller B."/>
            <person name="Shen D."/>
            <person name="Strem M.D."/>
            <person name="Amoako-Attah I."/>
            <person name="Akrofi A.Y."/>
            <person name="Begoude B.A."/>
            <person name="Ten Hoopen G.M."/>
            <person name="Coulibaly K."/>
            <person name="Kebe B.I."/>
            <person name="Melnick R.L."/>
            <person name="Guiltinan M.J."/>
            <person name="Tyler B.M."/>
            <person name="Meinhardt L.W."/>
            <person name="Bailey B.A."/>
        </authorList>
    </citation>
    <scope>NUCLEOTIDE SEQUENCE [LARGE SCALE GENOMIC DNA]</scope>
    <source>
        <strain evidence="3">sbr112.9</strain>
    </source>
</reference>
<accession>A0A2P4XY92</accession>
<dbReference type="OrthoDB" id="78715at2759"/>
<evidence type="ECO:0000256" key="1">
    <source>
        <dbReference type="SAM" id="MobiDB-lite"/>
    </source>
</evidence>
<sequence length="206" mass="23654">MAKKTEDYHGMFDSNYFERWMENLLRILSSREIEHAVIVLDNAKYHKRLPKGTPTGSTKESEMQAKCEEYDIAYKPTELKAALWSRLEPYIQQHVKPVVVTMAETKGHKVLFTPPHHSDLQPIETVWVVLKIGRQYTADTTFQQVLQRLEASFCNLTSAFVAGCIRKTNKQLDTLYRQLHQIEENEDSSDDSGSDSKSGTDSNIEN</sequence>
<dbReference type="GO" id="GO:0003676">
    <property type="term" value="F:nucleic acid binding"/>
    <property type="evidence" value="ECO:0007669"/>
    <property type="project" value="InterPro"/>
</dbReference>
<dbReference type="PANTHER" id="PTHR33939:SF1">
    <property type="entry name" value="DUF4371 DOMAIN-CONTAINING PROTEIN"/>
    <property type="match status" value="1"/>
</dbReference>
<dbReference type="Gene3D" id="3.30.420.10">
    <property type="entry name" value="Ribonuclease H-like superfamily/Ribonuclease H"/>
    <property type="match status" value="1"/>
</dbReference>
<comment type="caution">
    <text evidence="2">The sequence shown here is derived from an EMBL/GenBank/DDBJ whole genome shotgun (WGS) entry which is preliminary data.</text>
</comment>
<dbReference type="PANTHER" id="PTHR33939">
    <property type="entry name" value="PROTEIN CBG22215"/>
    <property type="match status" value="1"/>
</dbReference>
<dbReference type="EMBL" id="NCKW01006954">
    <property type="protein sequence ID" value="POM70518.1"/>
    <property type="molecule type" value="Genomic_DNA"/>
</dbReference>
<name>A0A2P4XY92_9STRA</name>
<feature type="region of interest" description="Disordered" evidence="1">
    <location>
        <begin position="183"/>
        <end position="206"/>
    </location>
</feature>
<evidence type="ECO:0008006" key="4">
    <source>
        <dbReference type="Google" id="ProtNLM"/>
    </source>
</evidence>
<evidence type="ECO:0000313" key="3">
    <source>
        <dbReference type="Proteomes" id="UP000237271"/>
    </source>
</evidence>
<dbReference type="AlphaFoldDB" id="A0A2P4XY92"/>